<dbReference type="NCBIfam" id="TIGR01717">
    <property type="entry name" value="AMP-nucleosdse"/>
    <property type="match status" value="1"/>
</dbReference>
<comment type="catalytic activity">
    <reaction evidence="1">
        <text>AMP + H2O = D-ribose 5-phosphate + adenine</text>
        <dbReference type="Rhea" id="RHEA:20129"/>
        <dbReference type="ChEBI" id="CHEBI:15377"/>
        <dbReference type="ChEBI" id="CHEBI:16708"/>
        <dbReference type="ChEBI" id="CHEBI:78346"/>
        <dbReference type="ChEBI" id="CHEBI:456215"/>
        <dbReference type="EC" id="3.2.2.4"/>
    </reaction>
</comment>
<comment type="caution">
    <text evidence="4">The sequence shown here is derived from an EMBL/GenBank/DDBJ whole genome shotgun (WGS) entry which is preliminary data.</text>
</comment>
<dbReference type="GO" id="GO:0009116">
    <property type="term" value="P:nucleoside metabolic process"/>
    <property type="evidence" value="ECO:0007669"/>
    <property type="project" value="InterPro"/>
</dbReference>
<dbReference type="InterPro" id="IPR037109">
    <property type="entry name" value="AMP_N_sf"/>
</dbReference>
<dbReference type="AlphaFoldDB" id="A0A2W5BZC9"/>
<dbReference type="Proteomes" id="UP000249066">
    <property type="component" value="Unassembled WGS sequence"/>
</dbReference>
<gene>
    <name evidence="1" type="primary">amn</name>
    <name evidence="4" type="ORF">DI623_15320</name>
</gene>
<accession>A0A2W5BZC9</accession>
<organism evidence="4 5">
    <name type="scientific">Sphingomonas sanxanigenens</name>
    <dbReference type="NCBI Taxonomy" id="397260"/>
    <lineage>
        <taxon>Bacteria</taxon>
        <taxon>Pseudomonadati</taxon>
        <taxon>Pseudomonadota</taxon>
        <taxon>Alphaproteobacteria</taxon>
        <taxon>Sphingomonadales</taxon>
        <taxon>Sphingomonadaceae</taxon>
        <taxon>Sphingomonas</taxon>
    </lineage>
</organism>
<name>A0A2W5BZC9_9SPHN</name>
<reference evidence="4 5" key="1">
    <citation type="submission" date="2017-08" db="EMBL/GenBank/DDBJ databases">
        <title>Infants hospitalized years apart are colonized by the same room-sourced microbial strains.</title>
        <authorList>
            <person name="Brooks B."/>
            <person name="Olm M.R."/>
            <person name="Firek B.A."/>
            <person name="Baker R."/>
            <person name="Thomas B.C."/>
            <person name="Morowitz M.J."/>
            <person name="Banfield J.F."/>
        </authorList>
    </citation>
    <scope>NUCLEOTIDE SEQUENCE [LARGE SCALE GENOMIC DNA]</scope>
    <source>
        <strain evidence="4">S2_018_000_R2_101</strain>
    </source>
</reference>
<dbReference type="PANTHER" id="PTHR43691:SF6">
    <property type="entry name" value="AMP NUCLEOSIDASE"/>
    <property type="match status" value="1"/>
</dbReference>
<dbReference type="InterPro" id="IPR011271">
    <property type="entry name" value="AMP_nucleosidase"/>
</dbReference>
<evidence type="ECO:0000256" key="1">
    <source>
        <dbReference type="HAMAP-Rule" id="MF_01932"/>
    </source>
</evidence>
<dbReference type="SUPFAM" id="SSF53167">
    <property type="entry name" value="Purine and uridine phosphorylases"/>
    <property type="match status" value="1"/>
</dbReference>
<dbReference type="Pfam" id="PF10423">
    <property type="entry name" value="AMNp_N"/>
    <property type="match status" value="1"/>
</dbReference>
<dbReference type="EC" id="3.2.2.4" evidence="1"/>
<dbReference type="GO" id="GO:0005829">
    <property type="term" value="C:cytosol"/>
    <property type="evidence" value="ECO:0007669"/>
    <property type="project" value="TreeGrafter"/>
</dbReference>
<dbReference type="NCBIfam" id="NF006142">
    <property type="entry name" value="PRK08292.1"/>
    <property type="match status" value="1"/>
</dbReference>
<feature type="domain" description="AMP nucleoside phosphorylase N-terminal" evidence="3">
    <location>
        <begin position="9"/>
        <end position="165"/>
    </location>
</feature>
<dbReference type="Gene3D" id="3.30.1730.10">
    <property type="entry name" value="AMP nucleoside phosphorylase, N-terminal domain"/>
    <property type="match status" value="1"/>
</dbReference>
<evidence type="ECO:0000259" key="3">
    <source>
        <dbReference type="Pfam" id="PF10423"/>
    </source>
</evidence>
<feature type="domain" description="Nucleoside phosphorylase" evidence="2">
    <location>
        <begin position="269"/>
        <end position="432"/>
    </location>
</feature>
<dbReference type="Gene3D" id="3.40.50.1580">
    <property type="entry name" value="Nucleoside phosphorylase domain"/>
    <property type="match status" value="1"/>
</dbReference>
<evidence type="ECO:0000259" key="2">
    <source>
        <dbReference type="Pfam" id="PF01048"/>
    </source>
</evidence>
<comment type="similarity">
    <text evidence="1">Belongs to the AMP nucleosidase family.</text>
</comment>
<dbReference type="InterPro" id="IPR000845">
    <property type="entry name" value="Nucleoside_phosphorylase_d"/>
</dbReference>
<dbReference type="EMBL" id="QFNN01000148">
    <property type="protein sequence ID" value="PZO87128.1"/>
    <property type="molecule type" value="Genomic_DNA"/>
</dbReference>
<evidence type="ECO:0000313" key="4">
    <source>
        <dbReference type="EMBL" id="PZO87128.1"/>
    </source>
</evidence>
<dbReference type="GO" id="GO:0008714">
    <property type="term" value="F:AMP nucleosidase activity"/>
    <property type="evidence" value="ECO:0007669"/>
    <property type="project" value="UniProtKB-UniRule"/>
</dbReference>
<keyword evidence="1" id="KW-0378">Hydrolase</keyword>
<dbReference type="Pfam" id="PF01048">
    <property type="entry name" value="PNP_UDP_1"/>
    <property type="match status" value="1"/>
</dbReference>
<evidence type="ECO:0000313" key="5">
    <source>
        <dbReference type="Proteomes" id="UP000249066"/>
    </source>
</evidence>
<protein>
    <recommendedName>
        <fullName evidence="1">AMP nucleosidase</fullName>
        <ecNumber evidence="1">3.2.2.4</ecNumber>
    </recommendedName>
</protein>
<comment type="function">
    <text evidence="1">Catalyzes the hydrolysis of the N-glycosidic bond of AMP to form adenine and ribose 5-phosphate. Involved in regulation of AMP concentrations.</text>
</comment>
<sequence length="484" mass="53766">MTEQSAEAILSQLNDIYTDAVRALRSAIEAFVAHGTKPDPDARANGIFAYPELRLTYHGEDGPALPPPLRSFGRLTAPGRYATTVTRPEIFRDYLIEQLDLLINDYGVTIEVGRSRQEIPFPYVLDPGHEIALEGVAPTELARWFPATELAHIGDEIADGLPAADDAAPRPLALFDALRTDFSLARLRHYTGTPPEHVQRYVLFTNYHRYVDEFVRWACNEVKADKGYTALSGAGGLFVTADDADPDRVITDSAWRRHQMPAYHLIAPGRGGITLVNIGVGPSNAKTITDHLAVVRPEAWMMIGHCGGLRPSQRIGDYVLAHAYLRDDHILDDVLPPEIPVPAIAEVQQALARAAETVSGETPDALKRRLRTGTIVTTDDRNWELRFTKSALRFSLSRAVGIDMESATIAAQGYRFRVPYGTLLCVSDKPLHGELKLPGQANRFYERAISEHIRIGIEACEELRREGAKLHSRKLRAFNEPPFR</sequence>
<dbReference type="InterPro" id="IPR035994">
    <property type="entry name" value="Nucleoside_phosphorylase_sf"/>
</dbReference>
<proteinExistence type="inferred from homology"/>
<dbReference type="InterPro" id="IPR018953">
    <property type="entry name" value="AMP_nucleoside_Pase_N"/>
</dbReference>
<dbReference type="PANTHER" id="PTHR43691">
    <property type="entry name" value="URIDINE PHOSPHORYLASE"/>
    <property type="match status" value="1"/>
</dbReference>
<dbReference type="InterPro" id="IPR047039">
    <property type="entry name" value="AMN_phosphorylase"/>
</dbReference>
<dbReference type="HAMAP" id="MF_01932">
    <property type="entry name" value="AMP_nucleosidase"/>
    <property type="match status" value="1"/>
</dbReference>
<dbReference type="CDD" id="cd17762">
    <property type="entry name" value="AMN"/>
    <property type="match status" value="1"/>
</dbReference>
<dbReference type="GO" id="GO:0044209">
    <property type="term" value="P:AMP salvage"/>
    <property type="evidence" value="ECO:0007669"/>
    <property type="project" value="InterPro"/>
</dbReference>